<dbReference type="PROSITE" id="PS51257">
    <property type="entry name" value="PROKAR_LIPOPROTEIN"/>
    <property type="match status" value="1"/>
</dbReference>
<gene>
    <name evidence="6" type="ORF">SAMN05216275_14332</name>
</gene>
<dbReference type="Proteomes" id="UP000199111">
    <property type="component" value="Unassembled WGS sequence"/>
</dbReference>
<organism evidence="6 7">
    <name type="scientific">Streptosporangium canum</name>
    <dbReference type="NCBI Taxonomy" id="324952"/>
    <lineage>
        <taxon>Bacteria</taxon>
        <taxon>Bacillati</taxon>
        <taxon>Actinomycetota</taxon>
        <taxon>Actinomycetes</taxon>
        <taxon>Streptosporangiales</taxon>
        <taxon>Streptosporangiaceae</taxon>
        <taxon>Streptosporangium</taxon>
    </lineage>
</organism>
<keyword evidence="2 3" id="KW-0378">Hydrolase</keyword>
<evidence type="ECO:0000313" key="6">
    <source>
        <dbReference type="EMBL" id="SFK95911.1"/>
    </source>
</evidence>
<keyword evidence="7" id="KW-1185">Reference proteome</keyword>
<feature type="region of interest" description="Disordered" evidence="4">
    <location>
        <begin position="70"/>
        <end position="105"/>
    </location>
</feature>
<dbReference type="GeneID" id="96303063"/>
<dbReference type="InterPro" id="IPR029058">
    <property type="entry name" value="AB_hydrolase_fold"/>
</dbReference>
<reference evidence="7" key="1">
    <citation type="submission" date="2016-10" db="EMBL/GenBank/DDBJ databases">
        <authorList>
            <person name="Varghese N."/>
            <person name="Submissions S."/>
        </authorList>
    </citation>
    <scope>NUCLEOTIDE SEQUENCE [LARGE SCALE GENOMIC DNA]</scope>
    <source>
        <strain evidence="7">CGMCC 4.2126</strain>
    </source>
</reference>
<proteinExistence type="inferred from homology"/>
<accession>A0A1I4DVH5</accession>
<evidence type="ECO:0000256" key="4">
    <source>
        <dbReference type="SAM" id="MobiDB-lite"/>
    </source>
</evidence>
<dbReference type="RefSeq" id="WP_093891594.1">
    <property type="nucleotide sequence ID" value="NZ_FOQY01000043.1"/>
</dbReference>
<feature type="chain" id="PRO_5039753882" description="Carboxylic ester hydrolase" evidence="3">
    <location>
        <begin position="30"/>
        <end position="527"/>
    </location>
</feature>
<dbReference type="SUPFAM" id="SSF53474">
    <property type="entry name" value="alpha/beta-Hydrolases"/>
    <property type="match status" value="1"/>
</dbReference>
<dbReference type="InterPro" id="IPR050309">
    <property type="entry name" value="Type-B_Carboxylest/Lipase"/>
</dbReference>
<evidence type="ECO:0000259" key="5">
    <source>
        <dbReference type="Pfam" id="PF00135"/>
    </source>
</evidence>
<evidence type="ECO:0000313" key="7">
    <source>
        <dbReference type="Proteomes" id="UP000199111"/>
    </source>
</evidence>
<comment type="similarity">
    <text evidence="1 3">Belongs to the type-B carboxylesterase/lipase family.</text>
</comment>
<name>A0A1I4DVH5_9ACTN</name>
<keyword evidence="3" id="KW-0732">Signal</keyword>
<dbReference type="PANTHER" id="PTHR11559">
    <property type="entry name" value="CARBOXYLESTERASE"/>
    <property type="match status" value="1"/>
</dbReference>
<dbReference type="GO" id="GO:0016787">
    <property type="term" value="F:hydrolase activity"/>
    <property type="evidence" value="ECO:0007669"/>
    <property type="project" value="UniProtKB-KW"/>
</dbReference>
<dbReference type="AlphaFoldDB" id="A0A1I4DVH5"/>
<evidence type="ECO:0000256" key="1">
    <source>
        <dbReference type="ARBA" id="ARBA00005964"/>
    </source>
</evidence>
<dbReference type="Pfam" id="PF00135">
    <property type="entry name" value="COesterase"/>
    <property type="match status" value="1"/>
</dbReference>
<evidence type="ECO:0000256" key="3">
    <source>
        <dbReference type="RuleBase" id="RU361235"/>
    </source>
</evidence>
<dbReference type="EC" id="3.1.1.-" evidence="3"/>
<feature type="domain" description="Carboxylesterase type B" evidence="5">
    <location>
        <begin position="38"/>
        <end position="522"/>
    </location>
</feature>
<sequence length="527" mass="55410">MFTKAGKRHLAITTAILATAAGCASAVQAEASPKHTASALVRTDNGPVRGTTTGTVRTFQGIPYAAPPTKGLRWKAPQPAKPWSAPLDTRKPRSACPQPSDQPIAIPDNNEDCLYLNVTTPAGTAKGLPVIVWIHGGSFVYGDGAGYRAERLAVRGGAVVVTINYRLGVFGLLAHPDLDAPANLGLQDQQAALRWVRRNAPAFGGDAGNVTVMGQSAGGYSVCAHMAAPGSAGLFDKAIVQSAGCVGSPDSTHTLKQARTAGIAMAKAAGCPDGKTADRCLRGKSTAEVLAASEAGHEGYRLTVDGKVLPTSPADAFAGGTFNKVPVLYGSTHDEEAGRIGGMEMATGKALTADDYVRQATGAFGKNAGAVLAEYPLNAFGSPSEALTAVMTDANWSTPIFTTQRTLARHVPVYAYDLTEATSPYFKGIPRPSFPLGTGHMIDLAYLFDNALFEPLTPPQARLANAMIDYWSRFARVGYPSHSGSPTWERFTADKPYTQALSAGRNGIGRTDFAADHHYTFWNSLGR</sequence>
<evidence type="ECO:0000256" key="2">
    <source>
        <dbReference type="ARBA" id="ARBA00022801"/>
    </source>
</evidence>
<dbReference type="Gene3D" id="3.40.50.1820">
    <property type="entry name" value="alpha/beta hydrolase"/>
    <property type="match status" value="1"/>
</dbReference>
<dbReference type="EMBL" id="FOQY01000043">
    <property type="protein sequence ID" value="SFK95911.1"/>
    <property type="molecule type" value="Genomic_DNA"/>
</dbReference>
<dbReference type="InterPro" id="IPR002018">
    <property type="entry name" value="CarbesteraseB"/>
</dbReference>
<feature type="signal peptide" evidence="3">
    <location>
        <begin position="1"/>
        <end position="29"/>
    </location>
</feature>
<dbReference type="PROSITE" id="PS00122">
    <property type="entry name" value="CARBOXYLESTERASE_B_1"/>
    <property type="match status" value="1"/>
</dbReference>
<dbReference type="InterPro" id="IPR019826">
    <property type="entry name" value="Carboxylesterase_B_AS"/>
</dbReference>
<protein>
    <recommendedName>
        <fullName evidence="3">Carboxylic ester hydrolase</fullName>
        <ecNumber evidence="3">3.1.1.-</ecNumber>
    </recommendedName>
</protein>